<reference evidence="1" key="1">
    <citation type="submission" date="2021-06" db="EMBL/GenBank/DDBJ databases">
        <title>Comparative genomics, transcriptomics and evolutionary studies reveal genomic signatures of adaptation to plant cell wall in hemibiotrophic fungi.</title>
        <authorList>
            <consortium name="DOE Joint Genome Institute"/>
            <person name="Baroncelli R."/>
            <person name="Diaz J.F."/>
            <person name="Benocci T."/>
            <person name="Peng M."/>
            <person name="Battaglia E."/>
            <person name="Haridas S."/>
            <person name="Andreopoulos W."/>
            <person name="Labutti K."/>
            <person name="Pangilinan J."/>
            <person name="Floch G.L."/>
            <person name="Makela M.R."/>
            <person name="Henrissat B."/>
            <person name="Grigoriev I.V."/>
            <person name="Crouch J.A."/>
            <person name="De Vries R.P."/>
            <person name="Sukno S.A."/>
            <person name="Thon M.R."/>
        </authorList>
    </citation>
    <scope>NUCLEOTIDE SEQUENCE</scope>
    <source>
        <strain evidence="1">CBS 102054</strain>
    </source>
</reference>
<name>A0AAI9ZNJ0_9PEZI</name>
<keyword evidence="2" id="KW-1185">Reference proteome</keyword>
<dbReference type="GeneID" id="85477570"/>
<comment type="caution">
    <text evidence="1">The sequence shown here is derived from an EMBL/GenBank/DDBJ whole genome shotgun (WGS) entry which is preliminary data.</text>
</comment>
<proteinExistence type="predicted"/>
<gene>
    <name evidence="1" type="ORF">BDP81DRAFT_452066</name>
</gene>
<accession>A0AAI9ZNJ0</accession>
<evidence type="ECO:0000313" key="2">
    <source>
        <dbReference type="Proteomes" id="UP001243989"/>
    </source>
</evidence>
<dbReference type="Proteomes" id="UP001243989">
    <property type="component" value="Unassembled WGS sequence"/>
</dbReference>
<evidence type="ECO:0000313" key="1">
    <source>
        <dbReference type="EMBL" id="KAK1634158.1"/>
    </source>
</evidence>
<organism evidence="1 2">
    <name type="scientific">Colletotrichum phormii</name>
    <dbReference type="NCBI Taxonomy" id="359342"/>
    <lineage>
        <taxon>Eukaryota</taxon>
        <taxon>Fungi</taxon>
        <taxon>Dikarya</taxon>
        <taxon>Ascomycota</taxon>
        <taxon>Pezizomycotina</taxon>
        <taxon>Sordariomycetes</taxon>
        <taxon>Hypocreomycetidae</taxon>
        <taxon>Glomerellales</taxon>
        <taxon>Glomerellaceae</taxon>
        <taxon>Colletotrichum</taxon>
        <taxon>Colletotrichum acutatum species complex</taxon>
    </lineage>
</organism>
<dbReference type="EMBL" id="JAHMHQ010000016">
    <property type="protein sequence ID" value="KAK1634158.1"/>
    <property type="molecule type" value="Genomic_DNA"/>
</dbReference>
<protein>
    <submittedName>
        <fullName evidence="1">Uncharacterized protein</fullName>
    </submittedName>
</protein>
<dbReference type="AlphaFoldDB" id="A0AAI9ZNJ0"/>
<dbReference type="RefSeq" id="XP_060442765.1">
    <property type="nucleotide sequence ID" value="XM_060592708.1"/>
</dbReference>
<sequence length="152" mass="16885">MEGTRGHDVSLLLEKGWKRFSIAAEHSPYILIIKRWMALTKKSPSFVDRTQTTGVDPVSTSHGGRAQSVGMLVKTLQEITACDSRPTLRVTRDVHTPAHFSIFLAKPTQCFMTCFCGQKAEPSPVCNYFLKVLDSNNCHATIPIMESKMAKA</sequence>